<comment type="caution">
    <text evidence="2">The sequence shown here is derived from an EMBL/GenBank/DDBJ whole genome shotgun (WGS) entry which is preliminary data.</text>
</comment>
<evidence type="ECO:0000313" key="3">
    <source>
        <dbReference type="Proteomes" id="UP000236959"/>
    </source>
</evidence>
<dbReference type="InterPro" id="IPR007047">
    <property type="entry name" value="Flp_Fap"/>
</dbReference>
<dbReference type="Proteomes" id="UP000236959">
    <property type="component" value="Unassembled WGS sequence"/>
</dbReference>
<keyword evidence="1" id="KW-1133">Transmembrane helix</keyword>
<feature type="transmembrane region" description="Helical" evidence="1">
    <location>
        <begin position="27"/>
        <end position="48"/>
    </location>
</feature>
<keyword evidence="1" id="KW-0812">Transmembrane</keyword>
<dbReference type="EMBL" id="PPCN01000006">
    <property type="protein sequence ID" value="POF30421.1"/>
    <property type="molecule type" value="Genomic_DNA"/>
</dbReference>
<evidence type="ECO:0000313" key="2">
    <source>
        <dbReference type="EMBL" id="POF30421.1"/>
    </source>
</evidence>
<dbReference type="Pfam" id="PF04964">
    <property type="entry name" value="Flp_Fap"/>
    <property type="match status" value="1"/>
</dbReference>
<dbReference type="AlphaFoldDB" id="A0A2S3URS3"/>
<evidence type="ECO:0000256" key="1">
    <source>
        <dbReference type="SAM" id="Phobius"/>
    </source>
</evidence>
<reference evidence="2 3" key="1">
    <citation type="submission" date="2018-01" db="EMBL/GenBank/DDBJ databases">
        <title>Genomic Encyclopedia of Archaeal and Bacterial Type Strains, Phase II (KMG-II): from individual species to whole genera.</title>
        <authorList>
            <person name="Goeker M."/>
        </authorList>
    </citation>
    <scope>NUCLEOTIDE SEQUENCE [LARGE SCALE GENOMIC DNA]</scope>
    <source>
        <strain evidence="2 3">DSM 17023</strain>
    </source>
</reference>
<proteinExistence type="predicted"/>
<keyword evidence="1" id="KW-0472">Membrane</keyword>
<gene>
    <name evidence="2" type="ORF">CLV41_10633</name>
</gene>
<organism evidence="2 3">
    <name type="scientific">Roseibium marinum</name>
    <dbReference type="NCBI Taxonomy" id="281252"/>
    <lineage>
        <taxon>Bacteria</taxon>
        <taxon>Pseudomonadati</taxon>
        <taxon>Pseudomonadota</taxon>
        <taxon>Alphaproteobacteria</taxon>
        <taxon>Hyphomicrobiales</taxon>
        <taxon>Stappiaceae</taxon>
        <taxon>Roseibium</taxon>
    </lineage>
</organism>
<accession>A0A2S3URS3</accession>
<keyword evidence="3" id="KW-1185">Reference proteome</keyword>
<sequence>MFRMSACYRGARHLLNRFMRDETGATAIEYTLIAAIIGTVIIVSFGAIGETLRDDVFGAVVEALNGVLGGGGEEAGGEDAT</sequence>
<name>A0A2S3URS3_9HYPH</name>
<protein>
    <submittedName>
        <fullName evidence="2">Pilus assembly protein Flp/PilA</fullName>
    </submittedName>
</protein>